<dbReference type="GO" id="GO:0006654">
    <property type="term" value="P:phosphatidic acid biosynthetic process"/>
    <property type="evidence" value="ECO:0007669"/>
    <property type="project" value="TreeGrafter"/>
</dbReference>
<keyword evidence="1 4" id="KW-0808">Transferase</keyword>
<dbReference type="InterPro" id="IPR002123">
    <property type="entry name" value="Plipid/glycerol_acylTrfase"/>
</dbReference>
<protein>
    <submittedName>
        <fullName evidence="4">1-acyl-sn-glycerol-3-phosphate acyltransferase</fullName>
    </submittedName>
</protein>
<keyword evidence="5" id="KW-1185">Reference proteome</keyword>
<evidence type="ECO:0000313" key="4">
    <source>
        <dbReference type="EMBL" id="OYO22226.1"/>
    </source>
</evidence>
<evidence type="ECO:0000256" key="2">
    <source>
        <dbReference type="ARBA" id="ARBA00023315"/>
    </source>
</evidence>
<accession>A0A255H4C6</accession>
<dbReference type="EMBL" id="NMVQ01000012">
    <property type="protein sequence ID" value="OYO22226.1"/>
    <property type="molecule type" value="Genomic_DNA"/>
</dbReference>
<sequence>MIARRPLREVISEPAEPVLRRTVWAVAGILRVITRQDWRAMEKVPKSGGVVFVVNHISNFDPVAYGHYLTWSGRWPRFLAKDAIFRVPVLGWIATNAGQIRVHRGGPTAHQAVIAAQQAIQRGQSVSVYPEGTITADPQTWPMTGRTGAARIALATGCPVVPVGQWGAQEVLPGKKLTWPRILPRKTMRVMAGDPVELDDLRGRAVTPELLDEATDRILDAITVLVAELRGEQPPPDRWDLKLRRRVPIRGVRR</sequence>
<keyword evidence="2 4" id="KW-0012">Acyltransferase</keyword>
<proteinExistence type="predicted"/>
<dbReference type="SUPFAM" id="SSF69593">
    <property type="entry name" value="Glycerol-3-phosphate (1)-acyltransferase"/>
    <property type="match status" value="1"/>
</dbReference>
<dbReference type="Pfam" id="PF01553">
    <property type="entry name" value="Acyltransferase"/>
    <property type="match status" value="1"/>
</dbReference>
<feature type="domain" description="Phospholipid/glycerol acyltransferase" evidence="3">
    <location>
        <begin position="50"/>
        <end position="168"/>
    </location>
</feature>
<evidence type="ECO:0000256" key="1">
    <source>
        <dbReference type="ARBA" id="ARBA00022679"/>
    </source>
</evidence>
<dbReference type="AlphaFoldDB" id="A0A255H4C6"/>
<dbReference type="SMART" id="SM00563">
    <property type="entry name" value="PlsC"/>
    <property type="match status" value="1"/>
</dbReference>
<dbReference type="OrthoDB" id="9806008at2"/>
<dbReference type="Proteomes" id="UP000216311">
    <property type="component" value="Unassembled WGS sequence"/>
</dbReference>
<dbReference type="GO" id="GO:0003841">
    <property type="term" value="F:1-acylglycerol-3-phosphate O-acyltransferase activity"/>
    <property type="evidence" value="ECO:0007669"/>
    <property type="project" value="TreeGrafter"/>
</dbReference>
<dbReference type="GO" id="GO:0005886">
    <property type="term" value="C:plasma membrane"/>
    <property type="evidence" value="ECO:0007669"/>
    <property type="project" value="TreeGrafter"/>
</dbReference>
<evidence type="ECO:0000259" key="3">
    <source>
        <dbReference type="SMART" id="SM00563"/>
    </source>
</evidence>
<evidence type="ECO:0000313" key="5">
    <source>
        <dbReference type="Proteomes" id="UP000216311"/>
    </source>
</evidence>
<dbReference type="PANTHER" id="PTHR10434:SF55">
    <property type="entry name" value="POSSIBLE ACYLTRANSFERASE"/>
    <property type="match status" value="1"/>
</dbReference>
<gene>
    <name evidence="4" type="ORF">CGZ93_09095</name>
</gene>
<dbReference type="PANTHER" id="PTHR10434">
    <property type="entry name" value="1-ACYL-SN-GLYCEROL-3-PHOSPHATE ACYLTRANSFERASE"/>
    <property type="match status" value="1"/>
</dbReference>
<reference evidence="4 5" key="1">
    <citation type="submission" date="2017-07" db="EMBL/GenBank/DDBJ databases">
        <title>Draft whole genome sequences of clinical Proprionibacteriaceae strains.</title>
        <authorList>
            <person name="Bernier A.-M."/>
            <person name="Bernard K."/>
            <person name="Domingo M.-C."/>
        </authorList>
    </citation>
    <scope>NUCLEOTIDE SEQUENCE [LARGE SCALE GENOMIC DNA]</scope>
    <source>
        <strain evidence="4 5">NML 130396</strain>
    </source>
</reference>
<dbReference type="CDD" id="cd07989">
    <property type="entry name" value="LPLAT_AGPAT-like"/>
    <property type="match status" value="1"/>
</dbReference>
<name>A0A255H4C6_9ACTN</name>
<organism evidence="4 5">
    <name type="scientific">Enemella dayhoffiae</name>
    <dbReference type="NCBI Taxonomy" id="2016507"/>
    <lineage>
        <taxon>Bacteria</taxon>
        <taxon>Bacillati</taxon>
        <taxon>Actinomycetota</taxon>
        <taxon>Actinomycetes</taxon>
        <taxon>Propionibacteriales</taxon>
        <taxon>Propionibacteriaceae</taxon>
        <taxon>Enemella</taxon>
    </lineage>
</organism>
<comment type="caution">
    <text evidence="4">The sequence shown here is derived from an EMBL/GenBank/DDBJ whole genome shotgun (WGS) entry which is preliminary data.</text>
</comment>